<dbReference type="EMBL" id="PFNO01000178">
    <property type="protein sequence ID" value="PIZ47337.1"/>
    <property type="molecule type" value="Genomic_DNA"/>
</dbReference>
<reference evidence="4" key="1">
    <citation type="submission" date="2017-09" db="EMBL/GenBank/DDBJ databases">
        <title>Depth-based differentiation of microbial function through sediment-hosted aquifers and enrichment of novel symbionts in the deep terrestrial subsurface.</title>
        <authorList>
            <person name="Probst A.J."/>
            <person name="Ladd B."/>
            <person name="Jarett J.K."/>
            <person name="Geller-Mcgrath D.E."/>
            <person name="Sieber C.M.K."/>
            <person name="Emerson J.B."/>
            <person name="Anantharaman K."/>
            <person name="Thomas B.C."/>
            <person name="Malmstrom R."/>
            <person name="Stieglmeier M."/>
            <person name="Klingl A."/>
            <person name="Woyke T."/>
            <person name="Ryan C.M."/>
            <person name="Banfield J.F."/>
        </authorList>
    </citation>
    <scope>NUCLEOTIDE SEQUENCE [LARGE SCALE GENOMIC DNA]</scope>
</reference>
<feature type="non-terminal residue" evidence="3">
    <location>
        <position position="316"/>
    </location>
</feature>
<dbReference type="Proteomes" id="UP000229753">
    <property type="component" value="Unassembled WGS sequence"/>
</dbReference>
<gene>
    <name evidence="3" type="ORF">COY29_05305</name>
</gene>
<dbReference type="GO" id="GO:0022857">
    <property type="term" value="F:transmembrane transporter activity"/>
    <property type="evidence" value="ECO:0007669"/>
    <property type="project" value="TreeGrafter"/>
</dbReference>
<organism evidence="3 4">
    <name type="scientific">Candidatus Woesebacteria bacterium CG_4_10_14_0_2_um_filter_39_14</name>
    <dbReference type="NCBI Taxonomy" id="1975054"/>
    <lineage>
        <taxon>Bacteria</taxon>
        <taxon>Candidatus Woeseibacteriota</taxon>
    </lineage>
</organism>
<proteinExistence type="predicted"/>
<keyword evidence="1" id="KW-0812">Transmembrane</keyword>
<dbReference type="InterPro" id="IPR025857">
    <property type="entry name" value="MacB_PCD"/>
</dbReference>
<dbReference type="PANTHER" id="PTHR30572:SF4">
    <property type="entry name" value="ABC TRANSPORTER PERMEASE YTRF"/>
    <property type="match status" value="1"/>
</dbReference>
<dbReference type="PANTHER" id="PTHR30572">
    <property type="entry name" value="MEMBRANE COMPONENT OF TRANSPORTER-RELATED"/>
    <property type="match status" value="1"/>
</dbReference>
<protein>
    <submittedName>
        <fullName evidence="3">Multidrug ABC transporter substrate-binding protein</fullName>
    </submittedName>
</protein>
<feature type="transmembrane region" description="Helical" evidence="1">
    <location>
        <begin position="24"/>
        <end position="46"/>
    </location>
</feature>
<dbReference type="GO" id="GO:0005886">
    <property type="term" value="C:plasma membrane"/>
    <property type="evidence" value="ECO:0007669"/>
    <property type="project" value="TreeGrafter"/>
</dbReference>
<accession>A0A2M7TKJ7</accession>
<evidence type="ECO:0000259" key="2">
    <source>
        <dbReference type="Pfam" id="PF12704"/>
    </source>
</evidence>
<dbReference type="AlphaFoldDB" id="A0A2M7TKJ7"/>
<keyword evidence="1" id="KW-1133">Transmembrane helix</keyword>
<evidence type="ECO:0000313" key="3">
    <source>
        <dbReference type="EMBL" id="PIZ47337.1"/>
    </source>
</evidence>
<sequence>MEELFETVKISLTALKANKMRSALTMLGIVIGVTSVILLVSIGTGLKNYITKQLEGLGANTLFVFPGEFEIAPAGGGGGGPSGAMPGAGMAASKFTFNHLNDLKGGAQTIKAVMGYTENNGTMRYKGKTHITQVSGTGPEYPEIRNQKVILGSFFTPSQYNSAKRVAVLGKSAAEELFGEENPVGKTFTISDQHYTILGVLEAKGAFGGIDVDDIVLIPVTTAMRQFDMEYIQSLWIQSQSSQTISQTKEEVEKILLKTLKRDEFSVLDTQSILSVISQVLGVLTAALGGIAAISLIVGGIGIMNIMLVSVTERTR</sequence>
<feature type="domain" description="MacB-like periplasmic core" evidence="2">
    <location>
        <begin position="22"/>
        <end position="254"/>
    </location>
</feature>
<comment type="caution">
    <text evidence="3">The sequence shown here is derived from an EMBL/GenBank/DDBJ whole genome shotgun (WGS) entry which is preliminary data.</text>
</comment>
<dbReference type="Pfam" id="PF12704">
    <property type="entry name" value="MacB_PCD"/>
    <property type="match status" value="1"/>
</dbReference>
<evidence type="ECO:0000256" key="1">
    <source>
        <dbReference type="SAM" id="Phobius"/>
    </source>
</evidence>
<feature type="transmembrane region" description="Helical" evidence="1">
    <location>
        <begin position="280"/>
        <end position="308"/>
    </location>
</feature>
<keyword evidence="1" id="KW-0472">Membrane</keyword>
<dbReference type="InterPro" id="IPR050250">
    <property type="entry name" value="Macrolide_Exporter_MacB"/>
</dbReference>
<name>A0A2M7TKJ7_9BACT</name>
<evidence type="ECO:0000313" key="4">
    <source>
        <dbReference type="Proteomes" id="UP000229753"/>
    </source>
</evidence>